<evidence type="ECO:0000259" key="9">
    <source>
        <dbReference type="SMART" id="SM00977"/>
    </source>
</evidence>
<dbReference type="SUPFAM" id="SSF52402">
    <property type="entry name" value="Adenine nucleotide alpha hydrolases-like"/>
    <property type="match status" value="1"/>
</dbReference>
<protein>
    <recommendedName>
        <fullName evidence="2">tRNA(Ile)-lysidine synthetase</fullName>
        <ecNumber evidence="2">6.3.4.19</ecNumber>
    </recommendedName>
</protein>
<evidence type="ECO:0000256" key="6">
    <source>
        <dbReference type="ARBA" id="ARBA00022741"/>
    </source>
</evidence>
<keyword evidence="5" id="KW-0819">tRNA processing</keyword>
<dbReference type="PANTHER" id="PTHR43033">
    <property type="entry name" value="TRNA(ILE)-LYSIDINE SYNTHASE-RELATED"/>
    <property type="match status" value="1"/>
</dbReference>
<keyword evidence="4" id="KW-0436">Ligase</keyword>
<dbReference type="InterPro" id="IPR012796">
    <property type="entry name" value="Lysidine-tRNA-synth_C"/>
</dbReference>
<dbReference type="InterPro" id="IPR015262">
    <property type="entry name" value="tRNA_Ile_lys_synt_subst-bd"/>
</dbReference>
<gene>
    <name evidence="10" type="ORF">METZ01_LOCUS189285</name>
</gene>
<comment type="catalytic activity">
    <reaction evidence="8">
        <text>cytidine(34) in tRNA(Ile2) + L-lysine + ATP = lysidine(34) in tRNA(Ile2) + AMP + diphosphate + H(+)</text>
        <dbReference type="Rhea" id="RHEA:43744"/>
        <dbReference type="Rhea" id="RHEA-COMP:10625"/>
        <dbReference type="Rhea" id="RHEA-COMP:10670"/>
        <dbReference type="ChEBI" id="CHEBI:15378"/>
        <dbReference type="ChEBI" id="CHEBI:30616"/>
        <dbReference type="ChEBI" id="CHEBI:32551"/>
        <dbReference type="ChEBI" id="CHEBI:33019"/>
        <dbReference type="ChEBI" id="CHEBI:82748"/>
        <dbReference type="ChEBI" id="CHEBI:83665"/>
        <dbReference type="ChEBI" id="CHEBI:456215"/>
        <dbReference type="EC" id="6.3.4.19"/>
    </reaction>
</comment>
<dbReference type="Pfam" id="PF11734">
    <property type="entry name" value="TilS_C"/>
    <property type="match status" value="1"/>
</dbReference>
<dbReference type="EMBL" id="UINC01038840">
    <property type="protein sequence ID" value="SVB36431.1"/>
    <property type="molecule type" value="Genomic_DNA"/>
</dbReference>
<evidence type="ECO:0000256" key="5">
    <source>
        <dbReference type="ARBA" id="ARBA00022694"/>
    </source>
</evidence>
<evidence type="ECO:0000256" key="1">
    <source>
        <dbReference type="ARBA" id="ARBA00004496"/>
    </source>
</evidence>
<dbReference type="Gene3D" id="3.40.50.620">
    <property type="entry name" value="HUPs"/>
    <property type="match status" value="1"/>
</dbReference>
<dbReference type="SUPFAM" id="SSF56037">
    <property type="entry name" value="PheT/TilS domain"/>
    <property type="match status" value="1"/>
</dbReference>
<sequence length="468" mass="51573">MTTSTLQEKAVNSIVRHNMLATGDHVVVAVSGGPDSVALLHVLEGLHDRLSFTLSVAHLNHKLRGEPSEKDADFVIEYAASLGLPCVVESEDVGRFCEEQGISIETGAREMRYAFLERVASSDDAQKIATGHTADDQAETILMRLLRGSGAGGLAGIRPVRDGNVIRPLLDASRQEVLAYLDDQGLAYCIDETNAETHHLRNHVRRSLLPVLQQDYNPEIVQVLCRIGEVLRTESIYMDHETERAFASCVIVADTGQVKMDVRTGNSLPVALQRRLVRHMVHAAGGQIKELTFDHIERFREFVAQEKSGRLLNLPGGLIVERRRDQIIVCRGMPEPFDMAIYVPGVTDVPVAGCRLDVRIIAPEDAPDAPDDDCALFDADLIQLPIQVRSRRSGDRIAPNGMAGTKALKAVFKERNIPRVERDRVAVVVSATDILWVAGHRRSRIARVTLGTKRVLMITCLQGAPNHL</sequence>
<evidence type="ECO:0000256" key="7">
    <source>
        <dbReference type="ARBA" id="ARBA00022840"/>
    </source>
</evidence>
<evidence type="ECO:0000256" key="8">
    <source>
        <dbReference type="ARBA" id="ARBA00048539"/>
    </source>
</evidence>
<comment type="subcellular location">
    <subcellularLocation>
        <location evidence="1">Cytoplasm</location>
    </subcellularLocation>
</comment>
<dbReference type="InterPro" id="IPR014729">
    <property type="entry name" value="Rossmann-like_a/b/a_fold"/>
</dbReference>
<dbReference type="SUPFAM" id="SSF82829">
    <property type="entry name" value="MesJ substrate recognition domain-like"/>
    <property type="match status" value="1"/>
</dbReference>
<keyword evidence="7" id="KW-0067">ATP-binding</keyword>
<dbReference type="InterPro" id="IPR012795">
    <property type="entry name" value="tRNA_Ile_lys_synt_N"/>
</dbReference>
<accession>A0A382DFH6</accession>
<evidence type="ECO:0000256" key="4">
    <source>
        <dbReference type="ARBA" id="ARBA00022598"/>
    </source>
</evidence>
<dbReference type="HAMAP" id="MF_01161">
    <property type="entry name" value="tRNA_Ile_lys_synt"/>
    <property type="match status" value="1"/>
</dbReference>
<dbReference type="PANTHER" id="PTHR43033:SF1">
    <property type="entry name" value="TRNA(ILE)-LYSIDINE SYNTHASE-RELATED"/>
    <property type="match status" value="1"/>
</dbReference>
<dbReference type="Gene3D" id="1.20.59.20">
    <property type="match status" value="1"/>
</dbReference>
<dbReference type="InterPro" id="IPR011063">
    <property type="entry name" value="TilS/TtcA_N"/>
</dbReference>
<dbReference type="GO" id="GO:0032267">
    <property type="term" value="F:tRNA(Ile)-lysidine synthase activity"/>
    <property type="evidence" value="ECO:0007669"/>
    <property type="project" value="UniProtKB-EC"/>
</dbReference>
<dbReference type="NCBIfam" id="TIGR02432">
    <property type="entry name" value="lysidine_TilS_N"/>
    <property type="match status" value="1"/>
</dbReference>
<dbReference type="Pfam" id="PF09179">
    <property type="entry name" value="TilS"/>
    <property type="match status" value="1"/>
</dbReference>
<name>A0A382DFH6_9ZZZZ</name>
<dbReference type="EC" id="6.3.4.19" evidence="2"/>
<evidence type="ECO:0000256" key="2">
    <source>
        <dbReference type="ARBA" id="ARBA00013267"/>
    </source>
</evidence>
<keyword evidence="6" id="KW-0547">Nucleotide-binding</keyword>
<keyword evidence="3" id="KW-0963">Cytoplasm</keyword>
<dbReference type="GO" id="GO:0005524">
    <property type="term" value="F:ATP binding"/>
    <property type="evidence" value="ECO:0007669"/>
    <property type="project" value="UniProtKB-KW"/>
</dbReference>
<dbReference type="AlphaFoldDB" id="A0A382DFH6"/>
<dbReference type="GO" id="GO:0005737">
    <property type="term" value="C:cytoplasm"/>
    <property type="evidence" value="ECO:0007669"/>
    <property type="project" value="UniProtKB-SubCell"/>
</dbReference>
<dbReference type="SMART" id="SM00977">
    <property type="entry name" value="TilS_C"/>
    <property type="match status" value="1"/>
</dbReference>
<reference evidence="10" key="1">
    <citation type="submission" date="2018-05" db="EMBL/GenBank/DDBJ databases">
        <authorList>
            <person name="Lanie J.A."/>
            <person name="Ng W.-L."/>
            <person name="Kazmierczak K.M."/>
            <person name="Andrzejewski T.M."/>
            <person name="Davidsen T.M."/>
            <person name="Wayne K.J."/>
            <person name="Tettelin H."/>
            <person name="Glass J.I."/>
            <person name="Rusch D."/>
            <person name="Podicherti R."/>
            <person name="Tsui H.-C.T."/>
            <person name="Winkler M.E."/>
        </authorList>
    </citation>
    <scope>NUCLEOTIDE SEQUENCE</scope>
</reference>
<dbReference type="InterPro" id="IPR012094">
    <property type="entry name" value="tRNA_Ile_lys_synt"/>
</dbReference>
<proteinExistence type="inferred from homology"/>
<dbReference type="Pfam" id="PF01171">
    <property type="entry name" value="ATP_bind_3"/>
    <property type="match status" value="1"/>
</dbReference>
<dbReference type="NCBIfam" id="TIGR02433">
    <property type="entry name" value="lysidine_TilS_C"/>
    <property type="match status" value="1"/>
</dbReference>
<dbReference type="CDD" id="cd01992">
    <property type="entry name" value="TilS_N"/>
    <property type="match status" value="1"/>
</dbReference>
<dbReference type="GO" id="GO:0008033">
    <property type="term" value="P:tRNA processing"/>
    <property type="evidence" value="ECO:0007669"/>
    <property type="project" value="UniProtKB-KW"/>
</dbReference>
<evidence type="ECO:0000313" key="10">
    <source>
        <dbReference type="EMBL" id="SVB36431.1"/>
    </source>
</evidence>
<evidence type="ECO:0000256" key="3">
    <source>
        <dbReference type="ARBA" id="ARBA00022490"/>
    </source>
</evidence>
<feature type="domain" description="Lysidine-tRNA(Ile) synthetase C-terminal" evidence="9">
    <location>
        <begin position="386"/>
        <end position="458"/>
    </location>
</feature>
<organism evidence="10">
    <name type="scientific">marine metagenome</name>
    <dbReference type="NCBI Taxonomy" id="408172"/>
    <lineage>
        <taxon>unclassified sequences</taxon>
        <taxon>metagenomes</taxon>
        <taxon>ecological metagenomes</taxon>
    </lineage>
</organism>